<protein>
    <submittedName>
        <fullName evidence="6">TlpA disulfide reductase family protein</fullName>
    </submittedName>
</protein>
<keyword evidence="2" id="KW-0201">Cytochrome c-type biogenesis</keyword>
<dbReference type="EMBL" id="BAABCR010000015">
    <property type="protein sequence ID" value="GAA4032424.1"/>
    <property type="molecule type" value="Genomic_DNA"/>
</dbReference>
<dbReference type="Proteomes" id="UP001500968">
    <property type="component" value="Unassembled WGS sequence"/>
</dbReference>
<dbReference type="Gene3D" id="3.40.30.10">
    <property type="entry name" value="Glutaredoxin"/>
    <property type="match status" value="1"/>
</dbReference>
<dbReference type="PANTHER" id="PTHR42852:SF6">
    <property type="entry name" value="THIOL:DISULFIDE INTERCHANGE PROTEIN DSBE"/>
    <property type="match status" value="1"/>
</dbReference>
<dbReference type="PROSITE" id="PS51352">
    <property type="entry name" value="THIOREDOXIN_2"/>
    <property type="match status" value="1"/>
</dbReference>
<dbReference type="InterPro" id="IPR050553">
    <property type="entry name" value="Thioredoxin_ResA/DsbE_sf"/>
</dbReference>
<keyword evidence="3" id="KW-1015">Disulfide bond</keyword>
<dbReference type="InterPro" id="IPR013740">
    <property type="entry name" value="Redoxin"/>
</dbReference>
<dbReference type="InterPro" id="IPR036249">
    <property type="entry name" value="Thioredoxin-like_sf"/>
</dbReference>
<evidence type="ECO:0000256" key="2">
    <source>
        <dbReference type="ARBA" id="ARBA00022748"/>
    </source>
</evidence>
<reference evidence="7" key="1">
    <citation type="journal article" date="2019" name="Int. J. Syst. Evol. Microbiol.">
        <title>The Global Catalogue of Microorganisms (GCM) 10K type strain sequencing project: providing services to taxonomists for standard genome sequencing and annotation.</title>
        <authorList>
            <consortium name="The Broad Institute Genomics Platform"/>
            <consortium name="The Broad Institute Genome Sequencing Center for Infectious Disease"/>
            <person name="Wu L."/>
            <person name="Ma J."/>
        </authorList>
    </citation>
    <scope>NUCLEOTIDE SEQUENCE [LARGE SCALE GENOMIC DNA]</scope>
    <source>
        <strain evidence="7">JCM 17064</strain>
    </source>
</reference>
<keyword evidence="4" id="KW-0676">Redox-active center</keyword>
<evidence type="ECO:0000259" key="5">
    <source>
        <dbReference type="PROSITE" id="PS51352"/>
    </source>
</evidence>
<dbReference type="CDD" id="cd02966">
    <property type="entry name" value="TlpA_like_family"/>
    <property type="match status" value="1"/>
</dbReference>
<sequence length="316" mass="35628">MTVFAQETLTIQVDITNRKGDVVYLREGRKNIQEIKADDKGVFKSTFAIKEGMYTFFDGNEYAQLFLKPGYDLKMTLDATKFDATLQFSGTGAKENNFLAAQTLIDQKIDFDSLLALDETNFNKAIEEKRNADTARLEKAALEANFATLFKNSLEANLNGLKQYHTQIMANKKLNNTAAPNFVYENHKGGTTSLESLKGKYVYVDVWATWCGPCRAEIPFLKELEKSYHGKNIEFVSISVDVDKDHEKWKTFVTEKELGGTQLFADKNWNSDFIKAFGIESIPRFILIDPKGVVIDADAARPSNPKLKTQLDGLVK</sequence>
<accession>A0ABP7TWQ6</accession>
<proteinExistence type="predicted"/>
<dbReference type="Pfam" id="PF08534">
    <property type="entry name" value="Redoxin"/>
    <property type="match status" value="1"/>
</dbReference>
<evidence type="ECO:0000256" key="1">
    <source>
        <dbReference type="ARBA" id="ARBA00004196"/>
    </source>
</evidence>
<feature type="domain" description="Thioredoxin" evidence="5">
    <location>
        <begin position="173"/>
        <end position="316"/>
    </location>
</feature>
<dbReference type="SUPFAM" id="SSF52833">
    <property type="entry name" value="Thioredoxin-like"/>
    <property type="match status" value="1"/>
</dbReference>
<dbReference type="PANTHER" id="PTHR42852">
    <property type="entry name" value="THIOL:DISULFIDE INTERCHANGE PROTEIN DSBE"/>
    <property type="match status" value="1"/>
</dbReference>
<organism evidence="6 7">
    <name type="scientific">Flavobacterium cheonhonense</name>
    <dbReference type="NCBI Taxonomy" id="706185"/>
    <lineage>
        <taxon>Bacteria</taxon>
        <taxon>Pseudomonadati</taxon>
        <taxon>Bacteroidota</taxon>
        <taxon>Flavobacteriia</taxon>
        <taxon>Flavobacteriales</taxon>
        <taxon>Flavobacteriaceae</taxon>
        <taxon>Flavobacterium</taxon>
    </lineage>
</organism>
<evidence type="ECO:0000256" key="3">
    <source>
        <dbReference type="ARBA" id="ARBA00023157"/>
    </source>
</evidence>
<evidence type="ECO:0000313" key="6">
    <source>
        <dbReference type="EMBL" id="GAA4032424.1"/>
    </source>
</evidence>
<comment type="caution">
    <text evidence="6">The sequence shown here is derived from an EMBL/GenBank/DDBJ whole genome shotgun (WGS) entry which is preliminary data.</text>
</comment>
<evidence type="ECO:0000313" key="7">
    <source>
        <dbReference type="Proteomes" id="UP001500968"/>
    </source>
</evidence>
<gene>
    <name evidence="6" type="ORF">GCM10022386_15760</name>
</gene>
<comment type="subcellular location">
    <subcellularLocation>
        <location evidence="1">Cell envelope</location>
    </subcellularLocation>
</comment>
<name>A0ABP7TWQ6_9FLAO</name>
<evidence type="ECO:0000256" key="4">
    <source>
        <dbReference type="ARBA" id="ARBA00023284"/>
    </source>
</evidence>
<keyword evidence="7" id="KW-1185">Reference proteome</keyword>
<dbReference type="InterPro" id="IPR013766">
    <property type="entry name" value="Thioredoxin_domain"/>
</dbReference>